<organism evidence="6 7">
    <name type="scientific">Candidatus Nitrospira allomarina</name>
    <dbReference type="NCBI Taxonomy" id="3020900"/>
    <lineage>
        <taxon>Bacteria</taxon>
        <taxon>Pseudomonadati</taxon>
        <taxon>Nitrospirota</taxon>
        <taxon>Nitrospiria</taxon>
        <taxon>Nitrospirales</taxon>
        <taxon>Nitrospiraceae</taxon>
        <taxon>Nitrospira</taxon>
    </lineage>
</organism>
<evidence type="ECO:0000256" key="2">
    <source>
        <dbReference type="ARBA" id="ARBA00022676"/>
    </source>
</evidence>
<evidence type="ECO:0000256" key="3">
    <source>
        <dbReference type="ARBA" id="ARBA00022679"/>
    </source>
</evidence>
<keyword evidence="7" id="KW-1185">Reference proteome</keyword>
<dbReference type="KEGG" id="nall:PP769_19520"/>
<evidence type="ECO:0000259" key="5">
    <source>
        <dbReference type="Pfam" id="PF13439"/>
    </source>
</evidence>
<proteinExistence type="inferred from homology"/>
<feature type="domain" description="Glycosyl transferase family 1" evidence="4">
    <location>
        <begin position="215"/>
        <end position="383"/>
    </location>
</feature>
<protein>
    <submittedName>
        <fullName evidence="6">Glycosyltransferase</fullName>
        <ecNumber evidence="6">2.4.-.-</ecNumber>
    </submittedName>
</protein>
<dbReference type="PANTHER" id="PTHR12526">
    <property type="entry name" value="GLYCOSYLTRANSFERASE"/>
    <property type="match status" value="1"/>
</dbReference>
<dbReference type="EC" id="2.4.-.-" evidence="6"/>
<evidence type="ECO:0000259" key="4">
    <source>
        <dbReference type="Pfam" id="PF00534"/>
    </source>
</evidence>
<keyword evidence="3 6" id="KW-0808">Transferase</keyword>
<evidence type="ECO:0000313" key="7">
    <source>
        <dbReference type="Proteomes" id="UP001302719"/>
    </source>
</evidence>
<dbReference type="Gene3D" id="3.40.50.2000">
    <property type="entry name" value="Glycogen Phosphorylase B"/>
    <property type="match status" value="2"/>
</dbReference>
<dbReference type="AlphaFoldDB" id="A0AA96GAD8"/>
<dbReference type="Pfam" id="PF00534">
    <property type="entry name" value="Glycos_transf_1"/>
    <property type="match status" value="1"/>
</dbReference>
<dbReference type="PANTHER" id="PTHR12526:SF640">
    <property type="entry name" value="COLANIC ACID BIOSYNTHESIS GLYCOSYLTRANSFERASE WCAL-RELATED"/>
    <property type="match status" value="1"/>
</dbReference>
<dbReference type="Pfam" id="PF13439">
    <property type="entry name" value="Glyco_transf_4"/>
    <property type="match status" value="1"/>
</dbReference>
<evidence type="ECO:0000313" key="6">
    <source>
        <dbReference type="EMBL" id="WNM58133.1"/>
    </source>
</evidence>
<sequence length="409" mass="45620">MKVAFIVSQFPSATETFVQSQIVGIIEAGLEVSIFAGKARDDLPSPENLKKYRLRERTRYQVVPKNKVRRFAKGLYLILKYILKYPVPIVRSLNVFQYGRAASSLTLLYKIIPFLGKGPYDIIHCQFGTDGLQGLYIKQVAAPTAKVVTSFRGFDASKMIYECPDLYKTLFREGDLFLPVSQSLKNLIVQQGCDEGKIVVLPSGINCQNLTCSAKKVLQDEPIHVITIARLIEKKGITYAIEAIDKIVKSGKSIRYSIIGEGELRGDLEQLIQERDLKEHVQLLGWKSHEEVIRLLQDAHILIAPSVTAKDGDQEGIPNAIKEAMALGLPVIATQHSGIPELVEDGVSGYLVQERDADALADRLSYLFDHPEKWADMGRAGRARVETDYDIKTLNDRLVGLYGQLCAKT</sequence>
<gene>
    <name evidence="6" type="ORF">PP769_19520</name>
</gene>
<keyword evidence="2 6" id="KW-0328">Glycosyltransferase</keyword>
<dbReference type="InterPro" id="IPR028098">
    <property type="entry name" value="Glyco_trans_4-like_N"/>
</dbReference>
<comment type="similarity">
    <text evidence="1">Belongs to the glycosyltransferase group 1 family. Glycosyltransferase 4 subfamily.</text>
</comment>
<dbReference type="GO" id="GO:0016757">
    <property type="term" value="F:glycosyltransferase activity"/>
    <property type="evidence" value="ECO:0007669"/>
    <property type="project" value="UniProtKB-KW"/>
</dbReference>
<evidence type="ECO:0000256" key="1">
    <source>
        <dbReference type="ARBA" id="ARBA00009481"/>
    </source>
</evidence>
<name>A0AA96GAD8_9BACT</name>
<reference evidence="6 7" key="1">
    <citation type="submission" date="2023-01" db="EMBL/GenBank/DDBJ databases">
        <title>Cultivation and genomic characterization of new, ubiquitous marine nitrite-oxidizing bacteria from the Nitrospirales.</title>
        <authorList>
            <person name="Mueller A.J."/>
            <person name="Daebeler A."/>
            <person name="Herbold C.W."/>
            <person name="Kirkegaard R.H."/>
            <person name="Daims H."/>
        </authorList>
    </citation>
    <scope>NUCLEOTIDE SEQUENCE [LARGE SCALE GENOMIC DNA]</scope>
    <source>
        <strain evidence="6 7">VA</strain>
    </source>
</reference>
<dbReference type="SUPFAM" id="SSF53756">
    <property type="entry name" value="UDP-Glycosyltransferase/glycogen phosphorylase"/>
    <property type="match status" value="1"/>
</dbReference>
<dbReference type="Proteomes" id="UP001302719">
    <property type="component" value="Chromosome"/>
</dbReference>
<accession>A0AA96GAD8</accession>
<dbReference type="EMBL" id="CP116967">
    <property type="protein sequence ID" value="WNM58133.1"/>
    <property type="molecule type" value="Genomic_DNA"/>
</dbReference>
<feature type="domain" description="Glycosyltransferase subfamily 4-like N-terminal" evidence="5">
    <location>
        <begin position="16"/>
        <end position="208"/>
    </location>
</feature>
<dbReference type="InterPro" id="IPR001296">
    <property type="entry name" value="Glyco_trans_1"/>
</dbReference>
<dbReference type="RefSeq" id="WP_312643508.1">
    <property type="nucleotide sequence ID" value="NZ_CP116967.1"/>
</dbReference>